<proteinExistence type="predicted"/>
<dbReference type="GO" id="GO:0005975">
    <property type="term" value="P:carbohydrate metabolic process"/>
    <property type="evidence" value="ECO:0007669"/>
    <property type="project" value="InterPro"/>
</dbReference>
<protein>
    <submittedName>
        <fullName evidence="3">Polysaccharide deacetylase</fullName>
    </submittedName>
</protein>
<dbReference type="GO" id="GO:0016810">
    <property type="term" value="F:hydrolase activity, acting on carbon-nitrogen (but not peptide) bonds"/>
    <property type="evidence" value="ECO:0007669"/>
    <property type="project" value="InterPro"/>
</dbReference>
<feature type="domain" description="NodB homology" evidence="2">
    <location>
        <begin position="54"/>
        <end position="231"/>
    </location>
</feature>
<dbReference type="AlphaFoldDB" id="A0A2P2BMT8"/>
<evidence type="ECO:0000313" key="3">
    <source>
        <dbReference type="EMBL" id="CEI71708.1"/>
    </source>
</evidence>
<dbReference type="EMBL" id="LN650648">
    <property type="protein sequence ID" value="CEI71708.1"/>
    <property type="molecule type" value="Genomic_DNA"/>
</dbReference>
<keyword evidence="1" id="KW-0812">Transmembrane</keyword>
<evidence type="ECO:0000256" key="1">
    <source>
        <dbReference type="SAM" id="Phobius"/>
    </source>
</evidence>
<dbReference type="PANTHER" id="PTHR10587">
    <property type="entry name" value="GLYCOSYL TRANSFERASE-RELATED"/>
    <property type="match status" value="1"/>
</dbReference>
<organism evidence="3 4">
    <name type="scientific">Romboutsia hominis</name>
    <dbReference type="NCBI Taxonomy" id="1507512"/>
    <lineage>
        <taxon>Bacteria</taxon>
        <taxon>Bacillati</taxon>
        <taxon>Bacillota</taxon>
        <taxon>Clostridia</taxon>
        <taxon>Peptostreptococcales</taxon>
        <taxon>Peptostreptococcaceae</taxon>
        <taxon>Romboutsia</taxon>
    </lineage>
</organism>
<dbReference type="Gene3D" id="3.20.20.370">
    <property type="entry name" value="Glycoside hydrolase/deacetylase"/>
    <property type="match status" value="1"/>
</dbReference>
<feature type="transmembrane region" description="Helical" evidence="1">
    <location>
        <begin position="16"/>
        <end position="35"/>
    </location>
</feature>
<dbReference type="KEGG" id="rhom:FRIFI_0156"/>
<dbReference type="PROSITE" id="PS51677">
    <property type="entry name" value="NODB"/>
    <property type="match status" value="1"/>
</dbReference>
<keyword evidence="4" id="KW-1185">Reference proteome</keyword>
<accession>A0A2P2BMT8</accession>
<dbReference type="PANTHER" id="PTHR10587:SF128">
    <property type="entry name" value="POLYSACCHARIDE DEACETYLASE PDAB-RELATED"/>
    <property type="match status" value="1"/>
</dbReference>
<dbReference type="Pfam" id="PF01522">
    <property type="entry name" value="Polysacc_deac_1"/>
    <property type="match status" value="1"/>
</dbReference>
<evidence type="ECO:0000313" key="4">
    <source>
        <dbReference type="Proteomes" id="UP000245695"/>
    </source>
</evidence>
<dbReference type="RefSeq" id="WP_092922485.1">
    <property type="nucleotide sequence ID" value="NZ_FJTZ01000011.1"/>
</dbReference>
<dbReference type="InterPro" id="IPR002509">
    <property type="entry name" value="NODB_dom"/>
</dbReference>
<dbReference type="GO" id="GO:0016020">
    <property type="term" value="C:membrane"/>
    <property type="evidence" value="ECO:0007669"/>
    <property type="project" value="TreeGrafter"/>
</dbReference>
<keyword evidence="1" id="KW-0472">Membrane</keyword>
<dbReference type="SUPFAM" id="SSF88713">
    <property type="entry name" value="Glycoside hydrolase/deacetylase"/>
    <property type="match status" value="1"/>
</dbReference>
<sequence>MKYKSKKIKYFRSSTFFLGVTIVFIIALIGGIRYVCYEKEVASMPIHSVDTNDKEIALTFDVAWGKNNIDEILQVLEKHNVKSTFFLLGSWIEDNKELVEKIHNAGHEIGNHSNTHASFKNLSKESKVQEIKLVSEKIYDITGEKTSLFRPPFGDTDKETLEVSNSLDHQTIKWSLDSMDWKGFGANHVIDRVMKNSEPGSIVLFHSNVSNVENYIDTIILNLKKDGYKIVPVSEITYKENFKVDSNGVQKLQNK</sequence>
<dbReference type="InterPro" id="IPR011330">
    <property type="entry name" value="Glyco_hydro/deAcase_b/a-brl"/>
</dbReference>
<name>A0A2P2BMT8_9FIRM</name>
<reference evidence="3 4" key="1">
    <citation type="submission" date="2014-09" db="EMBL/GenBank/DDBJ databases">
        <authorList>
            <person name="Hornung B.V."/>
        </authorList>
    </citation>
    <scope>NUCLEOTIDE SEQUENCE [LARGE SCALE GENOMIC DNA]</scope>
    <source>
        <strain evidence="3 4">FRIFI</strain>
    </source>
</reference>
<keyword evidence="1" id="KW-1133">Transmembrane helix</keyword>
<evidence type="ECO:0000259" key="2">
    <source>
        <dbReference type="PROSITE" id="PS51677"/>
    </source>
</evidence>
<dbReference type="InterPro" id="IPR050248">
    <property type="entry name" value="Polysacc_deacetylase_ArnD"/>
</dbReference>
<dbReference type="Proteomes" id="UP000245695">
    <property type="component" value="Chromosome 1"/>
</dbReference>
<gene>
    <name evidence="3" type="ORF">FRIFI_0156</name>
</gene>